<feature type="non-terminal residue" evidence="2">
    <location>
        <position position="150"/>
    </location>
</feature>
<comment type="caution">
    <text evidence="2">The sequence shown here is derived from an EMBL/GenBank/DDBJ whole genome shotgun (WGS) entry which is preliminary data.</text>
</comment>
<reference evidence="3" key="1">
    <citation type="submission" date="2017-09" db="EMBL/GenBank/DDBJ databases">
        <title>Depth-based differentiation of microbial function through sediment-hosted aquifers and enrichment of novel symbionts in the deep terrestrial subsurface.</title>
        <authorList>
            <person name="Probst A.J."/>
            <person name="Ladd B."/>
            <person name="Jarett J.K."/>
            <person name="Geller-Mcgrath D.E."/>
            <person name="Sieber C.M.K."/>
            <person name="Emerson J.B."/>
            <person name="Anantharaman K."/>
            <person name="Thomas B.C."/>
            <person name="Malmstrom R."/>
            <person name="Stieglmeier M."/>
            <person name="Klingl A."/>
            <person name="Woyke T."/>
            <person name="Ryan C.M."/>
            <person name="Banfield J.F."/>
        </authorList>
    </citation>
    <scope>NUCLEOTIDE SEQUENCE [LARGE SCALE GENOMIC DNA]</scope>
</reference>
<dbReference type="Gene3D" id="6.10.250.3150">
    <property type="match status" value="1"/>
</dbReference>
<dbReference type="EMBL" id="PEVB01000062">
    <property type="protein sequence ID" value="PIV07485.1"/>
    <property type="molecule type" value="Genomic_DNA"/>
</dbReference>
<accession>A0A2M7BPR4</accession>
<evidence type="ECO:0000313" key="3">
    <source>
        <dbReference type="Proteomes" id="UP000229191"/>
    </source>
</evidence>
<name>A0A2M7BPR4_9BACT</name>
<evidence type="ECO:0000313" key="2">
    <source>
        <dbReference type="EMBL" id="PIV07485.1"/>
    </source>
</evidence>
<gene>
    <name evidence="2" type="ORF">COS53_02205</name>
</gene>
<dbReference type="Proteomes" id="UP000229191">
    <property type="component" value="Unassembled WGS sequence"/>
</dbReference>
<protein>
    <submittedName>
        <fullName evidence="2">Uncharacterized protein</fullName>
    </submittedName>
</protein>
<sequence length="150" mass="17677">MVVILFLFYFIFRSPIYAVTEADSISAQIEIYATKLTVLRKQKNSLSKELDIINTTYSQTELKIKQTELSIKILTQEIDILNQDIAKLDNSINQTTLYLLERIKQSYRLSKKMPPYAFIFSHTFNDYLNQHKYISIVQLNNRQNIEKDET</sequence>
<proteinExistence type="predicted"/>
<evidence type="ECO:0000256" key="1">
    <source>
        <dbReference type="SAM" id="Coils"/>
    </source>
</evidence>
<organism evidence="2 3">
    <name type="scientific">Candidatus Shapirobacteria bacterium CG03_land_8_20_14_0_80_35_14</name>
    <dbReference type="NCBI Taxonomy" id="1974878"/>
    <lineage>
        <taxon>Bacteria</taxon>
        <taxon>Candidatus Shapironibacteriota</taxon>
    </lineage>
</organism>
<keyword evidence="1" id="KW-0175">Coiled coil</keyword>
<feature type="coiled-coil region" evidence="1">
    <location>
        <begin position="57"/>
        <end position="91"/>
    </location>
</feature>
<dbReference type="AlphaFoldDB" id="A0A2M7BPR4"/>